<comment type="caution">
    <text evidence="3">The sequence shown here is derived from an EMBL/GenBank/DDBJ whole genome shotgun (WGS) entry which is preliminary data.</text>
</comment>
<keyword evidence="2" id="KW-0812">Transmembrane</keyword>
<dbReference type="Proteomes" id="UP001482520">
    <property type="component" value="Unassembled WGS sequence"/>
</dbReference>
<sequence length="275" mass="29019">MLSRLGADPAPPAPPADRWPTTKQWFLWDLAPHQVAPDKDGVVLPRADDTEPAWITALADADVKVALAVQQRVTRERQASIAATELKAARLLTPFVALIVVTAALTAVHLNAIDFDRPGIAILSVLGALCGAAGCALLVTGLSRALDADTRLGTSLSTKVETEVTNPRRALWHEVQAANAASYVQRKKASRILYARSAISRAVAFLVISAVLAAVVVLLRPDPAVPVVPVERWPSSPPSVPAVNQSTPSAPTEPTTTPETSTSPTQPASPDSPDR</sequence>
<protein>
    <submittedName>
        <fullName evidence="3">Uncharacterized protein</fullName>
    </submittedName>
</protein>
<feature type="transmembrane region" description="Helical" evidence="2">
    <location>
        <begin position="198"/>
        <end position="219"/>
    </location>
</feature>
<dbReference type="RefSeq" id="WP_349805559.1">
    <property type="nucleotide sequence ID" value="NZ_JBEGDP010000033.1"/>
</dbReference>
<gene>
    <name evidence="3" type="ORF">V6R90_18470</name>
</gene>
<accession>A0ABV1P3D1</accession>
<evidence type="ECO:0000256" key="1">
    <source>
        <dbReference type="SAM" id="MobiDB-lite"/>
    </source>
</evidence>
<reference evidence="3 4" key="1">
    <citation type="submission" date="2024-02" db="EMBL/GenBank/DDBJ databases">
        <title>Full genome sequence of Nocardioides kribbensis.</title>
        <authorList>
            <person name="Poletto B.L."/>
            <person name="Silva G."/>
            <person name="Galante D."/>
            <person name="Campos K.R."/>
            <person name="Santos M.B.N."/>
            <person name="Sacchi C.T."/>
        </authorList>
    </citation>
    <scope>NUCLEOTIDE SEQUENCE [LARGE SCALE GENOMIC DNA]</scope>
    <source>
        <strain evidence="3 4">O4R</strain>
    </source>
</reference>
<feature type="compositionally biased region" description="Low complexity" evidence="1">
    <location>
        <begin position="245"/>
        <end position="275"/>
    </location>
</feature>
<feature type="transmembrane region" description="Helical" evidence="2">
    <location>
        <begin position="91"/>
        <end position="113"/>
    </location>
</feature>
<name>A0ABV1P3D1_9ACTN</name>
<feature type="transmembrane region" description="Helical" evidence="2">
    <location>
        <begin position="119"/>
        <end position="142"/>
    </location>
</feature>
<evidence type="ECO:0000313" key="4">
    <source>
        <dbReference type="Proteomes" id="UP001482520"/>
    </source>
</evidence>
<dbReference type="EMBL" id="JBEGDP010000033">
    <property type="protein sequence ID" value="MEQ7849266.1"/>
    <property type="molecule type" value="Genomic_DNA"/>
</dbReference>
<evidence type="ECO:0000313" key="3">
    <source>
        <dbReference type="EMBL" id="MEQ7849266.1"/>
    </source>
</evidence>
<organism evidence="3 4">
    <name type="scientific">Nocardioides kribbensis</name>
    <dbReference type="NCBI Taxonomy" id="305517"/>
    <lineage>
        <taxon>Bacteria</taxon>
        <taxon>Bacillati</taxon>
        <taxon>Actinomycetota</taxon>
        <taxon>Actinomycetes</taxon>
        <taxon>Propionibacteriales</taxon>
        <taxon>Nocardioidaceae</taxon>
        <taxon>Nocardioides</taxon>
    </lineage>
</organism>
<evidence type="ECO:0000256" key="2">
    <source>
        <dbReference type="SAM" id="Phobius"/>
    </source>
</evidence>
<feature type="region of interest" description="Disordered" evidence="1">
    <location>
        <begin position="230"/>
        <end position="275"/>
    </location>
</feature>
<keyword evidence="2" id="KW-1133">Transmembrane helix</keyword>
<keyword evidence="2" id="KW-0472">Membrane</keyword>
<keyword evidence="4" id="KW-1185">Reference proteome</keyword>
<proteinExistence type="predicted"/>